<dbReference type="Pfam" id="PF12019">
    <property type="entry name" value="GspH"/>
    <property type="match status" value="1"/>
</dbReference>
<dbReference type="AlphaFoldDB" id="W0DZW4"/>
<evidence type="ECO:0000313" key="14">
    <source>
        <dbReference type="Proteomes" id="UP000005275"/>
    </source>
</evidence>
<evidence type="ECO:0000256" key="9">
    <source>
        <dbReference type="ARBA" id="ARBA00025772"/>
    </source>
</evidence>
<organism evidence="13 14">
    <name type="scientific">Marichromatium purpuratum 984</name>
    <dbReference type="NCBI Taxonomy" id="765910"/>
    <lineage>
        <taxon>Bacteria</taxon>
        <taxon>Pseudomonadati</taxon>
        <taxon>Pseudomonadota</taxon>
        <taxon>Gammaproteobacteria</taxon>
        <taxon>Chromatiales</taxon>
        <taxon>Chromatiaceae</taxon>
        <taxon>Marichromatium</taxon>
    </lineage>
</organism>
<evidence type="ECO:0000256" key="11">
    <source>
        <dbReference type="SAM" id="Phobius"/>
    </source>
</evidence>
<dbReference type="SUPFAM" id="SSF54523">
    <property type="entry name" value="Pili subunits"/>
    <property type="match status" value="1"/>
</dbReference>
<feature type="domain" description="General secretion pathway GspH" evidence="12">
    <location>
        <begin position="53"/>
        <end position="176"/>
    </location>
</feature>
<evidence type="ECO:0000256" key="1">
    <source>
        <dbReference type="ARBA" id="ARBA00004377"/>
    </source>
</evidence>
<dbReference type="HOGENOM" id="CLU_084761_1_4_6"/>
<dbReference type="InterPro" id="IPR012902">
    <property type="entry name" value="N_methyl_site"/>
</dbReference>
<evidence type="ECO:0000256" key="8">
    <source>
        <dbReference type="ARBA" id="ARBA00023136"/>
    </source>
</evidence>
<evidence type="ECO:0000256" key="3">
    <source>
        <dbReference type="ARBA" id="ARBA00022475"/>
    </source>
</evidence>
<evidence type="ECO:0000313" key="13">
    <source>
        <dbReference type="EMBL" id="AHF02803.1"/>
    </source>
</evidence>
<protein>
    <recommendedName>
        <fullName evidence="2">Type II secretion system protein H</fullName>
    </recommendedName>
    <alternativeName>
        <fullName evidence="10">General secretion pathway protein H</fullName>
    </alternativeName>
</protein>
<keyword evidence="4" id="KW-0488">Methylation</keyword>
<feature type="transmembrane region" description="Helical" evidence="11">
    <location>
        <begin position="21"/>
        <end position="39"/>
    </location>
</feature>
<proteinExistence type="inferred from homology"/>
<sequence>MKVFQPFRDSSRQQGVTLLELIVTVSILTIILSVAIPSFREIVATNRIAVINNDLLEALHVARSEAIKRGTRVTVCKSTTTSSNSPACATDDSGWENGWIIFSDRGTRGQIDGNDQIISVHEQNIPAVTITTGNSFKDFISYLPSGFSQGSGGSTEESFLIKLQGKARKIEINFTGRIRSCDASDNSSC</sequence>
<evidence type="ECO:0000256" key="10">
    <source>
        <dbReference type="ARBA" id="ARBA00030775"/>
    </source>
</evidence>
<accession>W0DZW4</accession>
<dbReference type="GO" id="GO:0005886">
    <property type="term" value="C:plasma membrane"/>
    <property type="evidence" value="ECO:0007669"/>
    <property type="project" value="UniProtKB-SubCell"/>
</dbReference>
<name>W0DZW4_MARPU</name>
<reference evidence="13 14" key="1">
    <citation type="submission" date="2013-12" db="EMBL/GenBank/DDBJ databases">
        <authorList>
            <consortium name="DOE Joint Genome Institute"/>
            <person name="Bryant D.A."/>
            <person name="Huntemann M."/>
            <person name="Han J."/>
            <person name="Chen A."/>
            <person name="Kyrpides N."/>
            <person name="Mavromatis K."/>
            <person name="Markowitz V."/>
            <person name="Palaniappan K."/>
            <person name="Ivanova N."/>
            <person name="Schaumberg A."/>
            <person name="Pati A."/>
            <person name="Liolios K."/>
            <person name="Nordberg H.P."/>
            <person name="Cantor M.N."/>
            <person name="Hua S.X."/>
            <person name="Woyke T."/>
        </authorList>
    </citation>
    <scope>NUCLEOTIDE SEQUENCE [LARGE SCALE GENOMIC DNA]</scope>
    <source>
        <strain evidence="13 14">984</strain>
    </source>
</reference>
<evidence type="ECO:0000256" key="2">
    <source>
        <dbReference type="ARBA" id="ARBA00021549"/>
    </source>
</evidence>
<dbReference type="NCBIfam" id="TIGR02532">
    <property type="entry name" value="IV_pilin_GFxxxE"/>
    <property type="match status" value="1"/>
</dbReference>
<comment type="subcellular location">
    <subcellularLocation>
        <location evidence="1">Cell inner membrane</location>
        <topology evidence="1">Single-pass membrane protein</topology>
    </subcellularLocation>
</comment>
<dbReference type="GO" id="GO:0015627">
    <property type="term" value="C:type II protein secretion system complex"/>
    <property type="evidence" value="ECO:0007669"/>
    <property type="project" value="InterPro"/>
</dbReference>
<dbReference type="InterPro" id="IPR045584">
    <property type="entry name" value="Pilin-like"/>
</dbReference>
<dbReference type="OrthoDB" id="2313614at2"/>
<dbReference type="STRING" id="765910.MARPU_02200"/>
<evidence type="ECO:0000259" key="12">
    <source>
        <dbReference type="Pfam" id="PF12019"/>
    </source>
</evidence>
<keyword evidence="8 11" id="KW-0472">Membrane</keyword>
<keyword evidence="6 11" id="KW-0812">Transmembrane</keyword>
<evidence type="ECO:0000256" key="6">
    <source>
        <dbReference type="ARBA" id="ARBA00022692"/>
    </source>
</evidence>
<gene>
    <name evidence="13" type="ORF">MARPU_02200</name>
</gene>
<evidence type="ECO:0000256" key="7">
    <source>
        <dbReference type="ARBA" id="ARBA00022989"/>
    </source>
</evidence>
<dbReference type="RefSeq" id="WP_025275068.1">
    <property type="nucleotide sequence ID" value="NZ_CP007031.1"/>
</dbReference>
<keyword evidence="7 11" id="KW-1133">Transmembrane helix</keyword>
<evidence type="ECO:0000256" key="5">
    <source>
        <dbReference type="ARBA" id="ARBA00022519"/>
    </source>
</evidence>
<dbReference type="InterPro" id="IPR022346">
    <property type="entry name" value="T2SS_GspH"/>
</dbReference>
<dbReference type="eggNOG" id="COG4970">
    <property type="taxonomic scope" value="Bacteria"/>
</dbReference>
<keyword evidence="3" id="KW-1003">Cell membrane</keyword>
<dbReference type="Pfam" id="PF07963">
    <property type="entry name" value="N_methyl"/>
    <property type="match status" value="1"/>
</dbReference>
<dbReference type="Proteomes" id="UP000005275">
    <property type="component" value="Chromosome"/>
</dbReference>
<dbReference type="GO" id="GO:0015628">
    <property type="term" value="P:protein secretion by the type II secretion system"/>
    <property type="evidence" value="ECO:0007669"/>
    <property type="project" value="InterPro"/>
</dbReference>
<dbReference type="KEGG" id="mpur:MARPU_02200"/>
<keyword evidence="5" id="KW-0997">Cell inner membrane</keyword>
<dbReference type="PROSITE" id="PS00409">
    <property type="entry name" value="PROKAR_NTER_METHYL"/>
    <property type="match status" value="1"/>
</dbReference>
<keyword evidence="14" id="KW-1185">Reference proteome</keyword>
<evidence type="ECO:0000256" key="4">
    <source>
        <dbReference type="ARBA" id="ARBA00022481"/>
    </source>
</evidence>
<comment type="similarity">
    <text evidence="9">Belongs to the GSP H family.</text>
</comment>
<dbReference type="Gene3D" id="3.55.40.10">
    <property type="entry name" value="minor pseudopilin epsh domain"/>
    <property type="match status" value="1"/>
</dbReference>
<dbReference type="EMBL" id="CP007031">
    <property type="protein sequence ID" value="AHF02803.1"/>
    <property type="molecule type" value="Genomic_DNA"/>
</dbReference>